<dbReference type="Proteomes" id="UP000789706">
    <property type="component" value="Unassembled WGS sequence"/>
</dbReference>
<accession>A0A9N9GMF2</accession>
<gene>
    <name evidence="1" type="ORF">DEBURN_LOCUS10033</name>
</gene>
<evidence type="ECO:0000313" key="1">
    <source>
        <dbReference type="EMBL" id="CAG8612459.1"/>
    </source>
</evidence>
<dbReference type="EMBL" id="CAJVPK010002411">
    <property type="protein sequence ID" value="CAG8612459.1"/>
    <property type="molecule type" value="Genomic_DNA"/>
</dbReference>
<keyword evidence="2" id="KW-1185">Reference proteome</keyword>
<dbReference type="AlphaFoldDB" id="A0A9N9GMF2"/>
<sequence length="115" mass="13362">VLHLSNAMGIEEFLFVPKENIVYEDLKDNEIIIELVDIFKKSEENIEDVEELDDSIEPVIIDISVALKSIENVQMFLFQQENSEKCIKLANTFEKFIKIKKSICQQSSLDEFFSN</sequence>
<feature type="non-terminal residue" evidence="1">
    <location>
        <position position="1"/>
    </location>
</feature>
<organism evidence="1 2">
    <name type="scientific">Diversispora eburnea</name>
    <dbReference type="NCBI Taxonomy" id="1213867"/>
    <lineage>
        <taxon>Eukaryota</taxon>
        <taxon>Fungi</taxon>
        <taxon>Fungi incertae sedis</taxon>
        <taxon>Mucoromycota</taxon>
        <taxon>Glomeromycotina</taxon>
        <taxon>Glomeromycetes</taxon>
        <taxon>Diversisporales</taxon>
        <taxon>Diversisporaceae</taxon>
        <taxon>Diversispora</taxon>
    </lineage>
</organism>
<dbReference type="OrthoDB" id="2428958at2759"/>
<comment type="caution">
    <text evidence="1">The sequence shown here is derived from an EMBL/GenBank/DDBJ whole genome shotgun (WGS) entry which is preliminary data.</text>
</comment>
<proteinExistence type="predicted"/>
<protein>
    <submittedName>
        <fullName evidence="1">5428_t:CDS:1</fullName>
    </submittedName>
</protein>
<evidence type="ECO:0000313" key="2">
    <source>
        <dbReference type="Proteomes" id="UP000789706"/>
    </source>
</evidence>
<name>A0A9N9GMF2_9GLOM</name>
<reference evidence="1" key="1">
    <citation type="submission" date="2021-06" db="EMBL/GenBank/DDBJ databases">
        <authorList>
            <person name="Kallberg Y."/>
            <person name="Tangrot J."/>
            <person name="Rosling A."/>
        </authorList>
    </citation>
    <scope>NUCLEOTIDE SEQUENCE</scope>
    <source>
        <strain evidence="1">AZ414A</strain>
    </source>
</reference>